<dbReference type="PANTHER" id="PTHR43317:SF1">
    <property type="entry name" value="THERMOSPERMINE SYNTHASE ACAULIS5"/>
    <property type="match status" value="1"/>
</dbReference>
<gene>
    <name evidence="2" type="ORF">HELGO_WM4369</name>
</gene>
<reference evidence="2" key="1">
    <citation type="submission" date="2020-01" db="EMBL/GenBank/DDBJ databases">
        <authorList>
            <person name="Meier V. D."/>
            <person name="Meier V D."/>
        </authorList>
    </citation>
    <scope>NUCLEOTIDE SEQUENCE</scope>
    <source>
        <strain evidence="2">HLG_WM_MAG_07</strain>
    </source>
</reference>
<organism evidence="2">
    <name type="scientific">uncultured Thiotrichaceae bacterium</name>
    <dbReference type="NCBI Taxonomy" id="298394"/>
    <lineage>
        <taxon>Bacteria</taxon>
        <taxon>Pseudomonadati</taxon>
        <taxon>Pseudomonadota</taxon>
        <taxon>Gammaproteobacteria</taxon>
        <taxon>Thiotrichales</taxon>
        <taxon>Thiotrichaceae</taxon>
        <taxon>environmental samples</taxon>
    </lineage>
</organism>
<keyword evidence="1" id="KW-0620">Polyamine biosynthesis</keyword>
<protein>
    <recommendedName>
        <fullName evidence="3">Spermidine synthase</fullName>
    </recommendedName>
</protein>
<evidence type="ECO:0008006" key="3">
    <source>
        <dbReference type="Google" id="ProtNLM"/>
    </source>
</evidence>
<dbReference type="EMBL" id="CACVAY010000071">
    <property type="protein sequence ID" value="CAA6814801.1"/>
    <property type="molecule type" value="Genomic_DNA"/>
</dbReference>
<name>A0A6S6T200_9GAMM</name>
<evidence type="ECO:0000313" key="2">
    <source>
        <dbReference type="EMBL" id="CAA6814801.1"/>
    </source>
</evidence>
<proteinExistence type="predicted"/>
<dbReference type="AlphaFoldDB" id="A0A6S6T200"/>
<dbReference type="PANTHER" id="PTHR43317">
    <property type="entry name" value="THERMOSPERMINE SYNTHASE ACAULIS5"/>
    <property type="match status" value="1"/>
</dbReference>
<dbReference type="InterPro" id="IPR029063">
    <property type="entry name" value="SAM-dependent_MTases_sf"/>
</dbReference>
<evidence type="ECO:0000256" key="1">
    <source>
        <dbReference type="ARBA" id="ARBA00023115"/>
    </source>
</evidence>
<dbReference type="SUPFAM" id="SSF53335">
    <property type="entry name" value="S-adenosyl-L-methionine-dependent methyltransferases"/>
    <property type="match status" value="1"/>
</dbReference>
<dbReference type="GO" id="GO:0006596">
    <property type="term" value="P:polyamine biosynthetic process"/>
    <property type="evidence" value="ECO:0007669"/>
    <property type="project" value="UniProtKB-KW"/>
</dbReference>
<accession>A0A6S6T200</accession>
<dbReference type="Gene3D" id="3.40.50.150">
    <property type="entry name" value="Vaccinia Virus protein VP39"/>
    <property type="match status" value="1"/>
</dbReference>
<dbReference type="Pfam" id="PF01564">
    <property type="entry name" value="Spermine_synth"/>
    <property type="match status" value="1"/>
</dbReference>
<sequence length="277" mass="31202">MTSWQRQNLRNIQRNLTWLEKKPDGILMTDVNGTDSIVVIKEGTEIQLFFAEHKAGSEEITLSGAMSRIDIHQPLYLLGTYSQVMMLSLLFCPSPKHVYMMGFGGGRTPMLFHHHFPELHIAGSELDQRVLALNEMLFGLSPSERISVVAQDGVSHLTQTSQHYDIILLDCFTGAGDHPEAITTPEFYDLCLSKIQPHGVTVQYLAGSDREADLKIIQFQDSFPYVYYFADENTHVLFGLKTPSPPLHALIETANKIAADHQFSFPFIEHAQQLTII</sequence>